<proteinExistence type="predicted"/>
<dbReference type="RefSeq" id="WP_382173088.1">
    <property type="nucleotide sequence ID" value="NZ_JBHRXX010000002.1"/>
</dbReference>
<dbReference type="InterPro" id="IPR007497">
    <property type="entry name" value="SIMPL/DUF541"/>
</dbReference>
<dbReference type="PANTHER" id="PTHR34387">
    <property type="entry name" value="SLR1258 PROTEIN"/>
    <property type="match status" value="1"/>
</dbReference>
<dbReference type="Pfam" id="PF04402">
    <property type="entry name" value="SIMPL"/>
    <property type="match status" value="1"/>
</dbReference>
<dbReference type="InterPro" id="IPR052022">
    <property type="entry name" value="26kDa_periplasmic_antigen"/>
</dbReference>
<comment type="caution">
    <text evidence="1">The sequence shown here is derived from an EMBL/GenBank/DDBJ whole genome shotgun (WGS) entry which is preliminary data.</text>
</comment>
<accession>A0ABV7W1A9</accession>
<gene>
    <name evidence="1" type="ORF">ACFOPI_08395</name>
</gene>
<dbReference type="Gene3D" id="3.30.110.170">
    <property type="entry name" value="Protein of unknown function (DUF541), domain 1"/>
    <property type="match status" value="1"/>
</dbReference>
<dbReference type="EMBL" id="JBHRXX010000002">
    <property type="protein sequence ID" value="MFC3683609.1"/>
    <property type="molecule type" value="Genomic_DNA"/>
</dbReference>
<evidence type="ECO:0000313" key="2">
    <source>
        <dbReference type="Proteomes" id="UP001595729"/>
    </source>
</evidence>
<keyword evidence="2" id="KW-1185">Reference proteome</keyword>
<evidence type="ECO:0000313" key="1">
    <source>
        <dbReference type="EMBL" id="MFC3683609.1"/>
    </source>
</evidence>
<dbReference type="PANTHER" id="PTHR34387:SF1">
    <property type="entry name" value="PERIPLASMIC IMMUNOGENIC PROTEIN"/>
    <property type="match status" value="1"/>
</dbReference>
<organism evidence="1 2">
    <name type="scientific">Hydrogenophaga luteola</name>
    <dbReference type="NCBI Taxonomy" id="1591122"/>
    <lineage>
        <taxon>Bacteria</taxon>
        <taxon>Pseudomonadati</taxon>
        <taxon>Pseudomonadota</taxon>
        <taxon>Betaproteobacteria</taxon>
        <taxon>Burkholderiales</taxon>
        <taxon>Comamonadaceae</taxon>
        <taxon>Hydrogenophaga</taxon>
    </lineage>
</organism>
<protein>
    <submittedName>
        <fullName evidence="1">SIMPL domain-containing protein</fullName>
    </submittedName>
</protein>
<name>A0ABV7W1A9_9BURK</name>
<dbReference type="Gene3D" id="3.30.70.2970">
    <property type="entry name" value="Protein of unknown function (DUF541), domain 2"/>
    <property type="match status" value="1"/>
</dbReference>
<reference evidence="2" key="1">
    <citation type="journal article" date="2019" name="Int. J. Syst. Evol. Microbiol.">
        <title>The Global Catalogue of Microorganisms (GCM) 10K type strain sequencing project: providing services to taxonomists for standard genome sequencing and annotation.</title>
        <authorList>
            <consortium name="The Broad Institute Genomics Platform"/>
            <consortium name="The Broad Institute Genome Sequencing Center for Infectious Disease"/>
            <person name="Wu L."/>
            <person name="Ma J."/>
        </authorList>
    </citation>
    <scope>NUCLEOTIDE SEQUENCE [LARGE SCALE GENOMIC DNA]</scope>
    <source>
        <strain evidence="2">KCTC 42501</strain>
    </source>
</reference>
<sequence>MSASAQLEVPQDWLTMTLTTSRDGSDAASVQSQLRQAVDAALAVAKPQASAQQLEVKTGSFGVYPRHGSNGRIVGWQGAAELVLEGRDFVRISTTAGKISSMGVGNVAFSLSREAQQRLESEVQASAIERFKAKAVEVAKAFGFEGYTLREVSVSPADQGERPMYRMRAASVAQAPADASVPVEAGKSLVTVTVSGSVQLR</sequence>
<dbReference type="Proteomes" id="UP001595729">
    <property type="component" value="Unassembled WGS sequence"/>
</dbReference>